<name>A0A423KJU0_9PSED</name>
<evidence type="ECO:0000313" key="3">
    <source>
        <dbReference type="Proteomes" id="UP000283627"/>
    </source>
</evidence>
<evidence type="ECO:0000256" key="1">
    <source>
        <dbReference type="SAM" id="MobiDB-lite"/>
    </source>
</evidence>
<dbReference type="EMBL" id="MOBP01000009">
    <property type="protein sequence ID" value="RON53562.1"/>
    <property type="molecule type" value="Genomic_DNA"/>
</dbReference>
<evidence type="ECO:0008006" key="4">
    <source>
        <dbReference type="Google" id="ProtNLM"/>
    </source>
</evidence>
<protein>
    <recommendedName>
        <fullName evidence="4">Deaminase</fullName>
    </recommendedName>
</protein>
<dbReference type="RefSeq" id="WP_259699607.1">
    <property type="nucleotide sequence ID" value="NZ_MOBP01000009.1"/>
</dbReference>
<gene>
    <name evidence="2" type="ORF">BK665_14255</name>
</gene>
<sequence>MQTMTPSGLYPPTNPSPAEMHTGQLQDYELMLSAMREPQATVNLSNLILIGPFSPLHRVSEDGLNALWDVLRDREYIDMCSRLHIKHGELSVTVEVQTYVYESYKDTGERITLDLKKNAKWQALTPRIERAAALLGGQINANRRITLGRMCWFYGLLPWQPRHPQEHPGAILALQEKIASHQLKLEDDFDILALRRRPTDTDRATFRARRRGATDPLQVDTEKVHAQIIRAEIINTVDQFLADRGASSLSFLTGAILAEAPLKELRACPAVYLQKILQSAEAENLGTLLLSALDWYGGEIGEETSPGIRTRLIAQALQIWLEGPGNDPQRIAGYDWQAREHWGKSYPAIRAEFESHLFTSKRVSSAKEAIVVARLFLSRFPTEFRVTGIPADLAYRSSLVWVNFLTGVNVIKWSDARSLDRMTFQQLVNLPSVLSKETKIEILRFISLARLSPILDWAQTYGVIAQLPHEQYSETDVEQALTAFEQYSDDLTKASVQIDKKAPERLAIGKREMERLFGKKGFNADGRQLAQKLYPPPSISRDIPYLRGKGYDIYSFLDVLAAGKFDRQEKWFITGADGSTVSQQWIQIDEHRTIKTNGPLQSPLGSFEGARIVWSPKAKLVLPDVKALFDVEFKSYLTNTTDAYETLIKSLLASLPYKDRMALEFGEVKIYSLRKETKDIEAQHETAEVMLPLRARNGLVLQATLDKQITHYELLPRAGVMRRIEKLDPALFGGQLETERWSLRHSSSVRVNVMRHKDLPFDWEAHSTGSAPQDAARCQAILEQLGDTLVAAVYAKDPSTPAAQTLSSERTVKISRVIATQLLFIDPKTLRNAANGITQFDRDTAWYNKVVALTKAFVPFWGNIEDLDSGDRPRLINGAFGLFTDAISFLIPVGKFASGSLRLVTHAGRPSLRAALPSFKQLTMELVVSTLGALNPLDGPLALLTGLSATTVKLVRAGRFKVLELMGRAGRYDFVNSRPQIRDAGHWNPLVNGDELARVKGIDDVPVRNLANAGKSDYRLIDPLSSRLFGPTLATKAGELSPGRSHYRLLEKTDSHLIVELSKKSQVREVFEVDGRTTVFIDDVAYRLENDTLRRADSFTIEQTYKKLPCRVRRAGDPVTCQTQYVNSLTPAPTPKQGVFDETNSWAPWFGDSHYTPAPNRAPLSISALAAHSTLKGTMEFQTGIYGRVKISVPVPEGDFFHTFNSGATIVEAKDGSRHYVFTRLDAGDFYVAERLKGQSVQQLLTFRKATTLAEGLLEELRVVYTGSLQANNMARFYGIEAVERAMKTMEDIAIPIGGHTYPPDTLKWLTVDTSPGEAVLFDHSTRMIVATQPKGATSWSRSTTASEAFRQRTAEIFDALFMEKVITQTPNSALKIDKTMRTLHSMLPRGKRSRNPRNIAYAEVTTASGTREVYVSVSGAQGITGQLPLFKQNFGADQVTVGETTYFNIDMNQSFSSTSLDVTAEGKLLAVPRTIDDIGTYRPELTSRPTSLDSESKLISVIRAKYPDSESIQSVNVATTMAPCDSCSVVMKQFAYDGGENALEVLWK</sequence>
<reference evidence="2 3" key="1">
    <citation type="submission" date="2016-10" db="EMBL/GenBank/DDBJ databases">
        <title>Comparative genome analysis of multiple Pseudomonas spp. focuses on biocontrol and plant growth promoting traits.</title>
        <authorList>
            <person name="Tao X.-Y."/>
            <person name="Taylor C.G."/>
        </authorList>
    </citation>
    <scope>NUCLEOTIDE SEQUENCE [LARGE SCALE GENOMIC DNA]</scope>
    <source>
        <strain evidence="2 3">39A2</strain>
    </source>
</reference>
<dbReference type="Proteomes" id="UP000283627">
    <property type="component" value="Unassembled WGS sequence"/>
</dbReference>
<comment type="caution">
    <text evidence="2">The sequence shown here is derived from an EMBL/GenBank/DDBJ whole genome shotgun (WGS) entry which is preliminary data.</text>
</comment>
<organism evidence="2 3">
    <name type="scientific">Pseudomonas frederiksbergensis</name>
    <dbReference type="NCBI Taxonomy" id="104087"/>
    <lineage>
        <taxon>Bacteria</taxon>
        <taxon>Pseudomonadati</taxon>
        <taxon>Pseudomonadota</taxon>
        <taxon>Gammaproteobacteria</taxon>
        <taxon>Pseudomonadales</taxon>
        <taxon>Pseudomonadaceae</taxon>
        <taxon>Pseudomonas</taxon>
    </lineage>
</organism>
<evidence type="ECO:0000313" key="2">
    <source>
        <dbReference type="EMBL" id="RON53562.1"/>
    </source>
</evidence>
<accession>A0A423KJU0</accession>
<proteinExistence type="predicted"/>
<feature type="region of interest" description="Disordered" evidence="1">
    <location>
        <begin position="1"/>
        <end position="21"/>
    </location>
</feature>